<evidence type="ECO:0000256" key="2">
    <source>
        <dbReference type="SAM" id="MobiDB-lite"/>
    </source>
</evidence>
<dbReference type="GO" id="GO:0000178">
    <property type="term" value="C:exosome (RNase complex)"/>
    <property type="evidence" value="ECO:0007669"/>
    <property type="project" value="TreeGrafter"/>
</dbReference>
<accession>A0AAW1I2P2</accession>
<dbReference type="Proteomes" id="UP001443914">
    <property type="component" value="Unassembled WGS sequence"/>
</dbReference>
<organism evidence="3 4">
    <name type="scientific">Saponaria officinalis</name>
    <name type="common">Common soapwort</name>
    <name type="synonym">Lychnis saponaria</name>
    <dbReference type="NCBI Taxonomy" id="3572"/>
    <lineage>
        <taxon>Eukaryota</taxon>
        <taxon>Viridiplantae</taxon>
        <taxon>Streptophyta</taxon>
        <taxon>Embryophyta</taxon>
        <taxon>Tracheophyta</taxon>
        <taxon>Spermatophyta</taxon>
        <taxon>Magnoliopsida</taxon>
        <taxon>eudicotyledons</taxon>
        <taxon>Gunneridae</taxon>
        <taxon>Pentapetalae</taxon>
        <taxon>Caryophyllales</taxon>
        <taxon>Caryophyllaceae</taxon>
        <taxon>Caryophylleae</taxon>
        <taxon>Saponaria</taxon>
    </lineage>
</organism>
<evidence type="ECO:0000313" key="4">
    <source>
        <dbReference type="Proteomes" id="UP001443914"/>
    </source>
</evidence>
<comment type="subcellular location">
    <subcellularLocation>
        <location evidence="1">Cytoplasm</location>
    </subcellularLocation>
    <subcellularLocation>
        <location evidence="1">Nucleus</location>
        <location evidence="1">Nucleolus</location>
    </subcellularLocation>
    <subcellularLocation>
        <location evidence="1">Nucleus</location>
    </subcellularLocation>
</comment>
<comment type="caution">
    <text evidence="3">The sequence shown here is derived from an EMBL/GenBank/DDBJ whole genome shotgun (WGS) entry which is preliminary data.</text>
</comment>
<reference evidence="3" key="1">
    <citation type="submission" date="2024-03" db="EMBL/GenBank/DDBJ databases">
        <title>WGS assembly of Saponaria officinalis var. Norfolk2.</title>
        <authorList>
            <person name="Jenkins J."/>
            <person name="Shu S."/>
            <person name="Grimwood J."/>
            <person name="Barry K."/>
            <person name="Goodstein D."/>
            <person name="Schmutz J."/>
            <person name="Leebens-Mack J."/>
            <person name="Osbourn A."/>
        </authorList>
    </citation>
    <scope>NUCLEOTIDE SEQUENCE [LARGE SCALE GENOMIC DNA]</scope>
    <source>
        <strain evidence="3">JIC</strain>
    </source>
</reference>
<dbReference type="GO" id="GO:0010468">
    <property type="term" value="P:regulation of gene expression"/>
    <property type="evidence" value="ECO:0007669"/>
    <property type="project" value="TreeGrafter"/>
</dbReference>
<dbReference type="GO" id="GO:0005737">
    <property type="term" value="C:cytoplasm"/>
    <property type="evidence" value="ECO:0007669"/>
    <property type="project" value="UniProtKB-SubCell"/>
</dbReference>
<keyword evidence="1" id="KW-0238">DNA-binding</keyword>
<evidence type="ECO:0000256" key="1">
    <source>
        <dbReference type="RuleBase" id="RU368003"/>
    </source>
</evidence>
<feature type="compositionally biased region" description="Basic and acidic residues" evidence="2">
    <location>
        <begin position="151"/>
        <end position="160"/>
    </location>
</feature>
<comment type="similarity">
    <text evidence="1">Belongs to the C1D family.</text>
</comment>
<dbReference type="InterPro" id="IPR011082">
    <property type="entry name" value="Exosome-assoc_fac/DNA_repair"/>
</dbReference>
<dbReference type="PANTHER" id="PTHR15341">
    <property type="entry name" value="SUN-COR STEROID HORMONE RECEPTOR CO-REPRESSOR"/>
    <property type="match status" value="1"/>
</dbReference>
<feature type="region of interest" description="Disordered" evidence="2">
    <location>
        <begin position="147"/>
        <end position="175"/>
    </location>
</feature>
<dbReference type="PANTHER" id="PTHR15341:SF3">
    <property type="entry name" value="NUCLEAR NUCLEIC ACID-BINDING PROTEIN C1D"/>
    <property type="match status" value="1"/>
</dbReference>
<keyword evidence="1" id="KW-0539">Nucleus</keyword>
<dbReference type="EMBL" id="JBDFQZ010000010">
    <property type="protein sequence ID" value="KAK9682885.1"/>
    <property type="molecule type" value="Genomic_DNA"/>
</dbReference>
<gene>
    <name evidence="3" type="ORF">RND81_10G104000</name>
</gene>
<evidence type="ECO:0000313" key="3">
    <source>
        <dbReference type="EMBL" id="KAK9682885.1"/>
    </source>
</evidence>
<keyword evidence="1" id="KW-0694">RNA-binding</keyword>
<proteinExistence type="inferred from homology"/>
<keyword evidence="1" id="KW-0698">rRNA processing</keyword>
<comment type="function">
    <text evidence="1">Plays a role in the recruitment of the exosome to pre-rRNA to mediate the 3'-5' end processing of the 5.8S rRNA.</text>
</comment>
<protein>
    <recommendedName>
        <fullName evidence="1">Nuclear nucleic acid-binding protein C1D</fullName>
    </recommendedName>
</protein>
<keyword evidence="4" id="KW-1185">Reference proteome</keyword>
<comment type="subunit">
    <text evidence="1">Monomer and homodimer.</text>
</comment>
<feature type="region of interest" description="Disordered" evidence="2">
    <location>
        <begin position="190"/>
        <end position="216"/>
    </location>
</feature>
<dbReference type="GO" id="GO:0000460">
    <property type="term" value="P:maturation of 5.8S rRNA"/>
    <property type="evidence" value="ECO:0007669"/>
    <property type="project" value="TreeGrafter"/>
</dbReference>
<dbReference type="GO" id="GO:0003677">
    <property type="term" value="F:DNA binding"/>
    <property type="evidence" value="ECO:0007669"/>
    <property type="project" value="UniProtKB-KW"/>
</dbReference>
<dbReference type="AlphaFoldDB" id="A0AAW1I2P2"/>
<name>A0AAW1I2P2_SAPOF</name>
<dbReference type="GO" id="GO:0003723">
    <property type="term" value="F:RNA binding"/>
    <property type="evidence" value="ECO:0007669"/>
    <property type="project" value="UniProtKB-UniRule"/>
</dbReference>
<keyword evidence="1" id="KW-0963">Cytoplasm</keyword>
<sequence>MEVDGINVSSSVVPKKTIEGVKKTLDNIVELESNFDEFMSLVSDPNVLAQLSPLDRAQSLLNLSKLTSILLSVKLRCCGVYPDHHPIKGEIDRLDRYQEKLERFVELSKAPLRPSTTLNQRAATRFIEHSLPDLTSEQRKSLRAISNGEEGGMKYSERNIQKKRKYQSSDTKSVREAAREFLEKAARELLGENNGGVKGPLAPVQPVDTNKDEDAV</sequence>
<dbReference type="GO" id="GO:0005730">
    <property type="term" value="C:nucleolus"/>
    <property type="evidence" value="ECO:0007669"/>
    <property type="project" value="UniProtKB-SubCell"/>
</dbReference>